<evidence type="ECO:0000313" key="2">
    <source>
        <dbReference type="Proteomes" id="UP000644147"/>
    </source>
</evidence>
<protein>
    <recommendedName>
        <fullName evidence="3">ATP-grasp domain-containing protein</fullName>
    </recommendedName>
</protein>
<dbReference type="Proteomes" id="UP000644147">
    <property type="component" value="Unassembled WGS sequence"/>
</dbReference>
<organism evidence="1 2">
    <name type="scientific">Adhaeribacter terrigena</name>
    <dbReference type="NCBI Taxonomy" id="2793070"/>
    <lineage>
        <taxon>Bacteria</taxon>
        <taxon>Pseudomonadati</taxon>
        <taxon>Bacteroidota</taxon>
        <taxon>Cytophagia</taxon>
        <taxon>Cytophagales</taxon>
        <taxon>Hymenobacteraceae</taxon>
        <taxon>Adhaeribacter</taxon>
    </lineage>
</organism>
<dbReference type="EMBL" id="JAEHFX010000002">
    <property type="protein sequence ID" value="MBK0402461.1"/>
    <property type="molecule type" value="Genomic_DNA"/>
</dbReference>
<keyword evidence="2" id="KW-1185">Reference proteome</keyword>
<sequence length="300" mass="34436">MYFLPKYRRGIKNKYRKGMPVFEMITKDLGYVFTGSLNFLKNGFKEKTIVAFPHYPSRGATLYKIAKHLNYNLTNRLDANAEATVFWEYLTFRQEFGPLDEKAAQGLKVINLNSRDISKLYVDEAFTSVFGYGTRIDPTTFQGKYVQKNDTNALHDGKVLTQPLKQAEPGFIYQILINNQHNDTQVEDIRVPIVKEVVPFVYLKYRDINERFKNTTVKTLVVPTEKVFNPEEIAKINAFCQKVNLEFGELDVLRNKDDGKIYIVDVNNTPQGPPANTSKADQEYAISVLAKQFSKAFLKS</sequence>
<evidence type="ECO:0008006" key="3">
    <source>
        <dbReference type="Google" id="ProtNLM"/>
    </source>
</evidence>
<reference evidence="1 2" key="1">
    <citation type="submission" date="2020-12" db="EMBL/GenBank/DDBJ databases">
        <title>Bacterial novel species Adhaeribacter sp. BT258 isolated from soil.</title>
        <authorList>
            <person name="Jung H.-Y."/>
        </authorList>
    </citation>
    <scope>NUCLEOTIDE SEQUENCE [LARGE SCALE GENOMIC DNA]</scope>
    <source>
        <strain evidence="1 2">BT258</strain>
    </source>
</reference>
<name>A0ABS1BZ88_9BACT</name>
<gene>
    <name evidence="1" type="ORF">I5M27_05655</name>
</gene>
<proteinExistence type="predicted"/>
<accession>A0ABS1BZ88</accession>
<evidence type="ECO:0000313" key="1">
    <source>
        <dbReference type="EMBL" id="MBK0402461.1"/>
    </source>
</evidence>
<dbReference type="Gene3D" id="3.30.470.20">
    <property type="entry name" value="ATP-grasp fold, B domain"/>
    <property type="match status" value="1"/>
</dbReference>
<comment type="caution">
    <text evidence="1">The sequence shown here is derived from an EMBL/GenBank/DDBJ whole genome shotgun (WGS) entry which is preliminary data.</text>
</comment>
<dbReference type="RefSeq" id="WP_200505206.1">
    <property type="nucleotide sequence ID" value="NZ_JAEHFX010000002.1"/>
</dbReference>